<proteinExistence type="predicted"/>
<sequence>MAAPRNTTYELIYHFARGNIPQVEIPQVLSTIFDARDYKYSIQQLPEQDLRMWVECLDQTIDSRIYAEPLRERMLRSLRKTCGSRRILPSSHYFHGRLYKTTKRPMSGGTADVWRVTDDQKHIFAAKVFRANHGEDYKIKRFYKEVTVWKRLNHPNVVPTLGAEPNFADLCAVSPWMPEGDLLQYLNKYPSANRVAIMIGVADGLSYLHSKDVIHGDMKGLNILFDSAGIPQITDFGFSSITFNPVSNNASSPFHGYSIRWAAPEILEAPNDNSRRPTKMSDVYAFGMVVVEIFTGNFPFPDVSDLDVQLMVVMKGKRPPKPIDASKMGLSSAAWKLIEDCWNKKRDKRPDMQYVAHRLRKP</sequence>
<organism evidence="1 2">
    <name type="scientific">Thelephora ganbajun</name>
    <name type="common">Ganba fungus</name>
    <dbReference type="NCBI Taxonomy" id="370292"/>
    <lineage>
        <taxon>Eukaryota</taxon>
        <taxon>Fungi</taxon>
        <taxon>Dikarya</taxon>
        <taxon>Basidiomycota</taxon>
        <taxon>Agaricomycotina</taxon>
        <taxon>Agaricomycetes</taxon>
        <taxon>Thelephorales</taxon>
        <taxon>Thelephoraceae</taxon>
        <taxon>Thelephora</taxon>
    </lineage>
</organism>
<keyword evidence="2" id="KW-1185">Reference proteome</keyword>
<name>A0ACB6YYY4_THEGA</name>
<reference evidence="1" key="1">
    <citation type="submission" date="2019-10" db="EMBL/GenBank/DDBJ databases">
        <authorList>
            <consortium name="DOE Joint Genome Institute"/>
            <person name="Kuo A."/>
            <person name="Miyauchi S."/>
            <person name="Kiss E."/>
            <person name="Drula E."/>
            <person name="Kohler A."/>
            <person name="Sanchez-Garcia M."/>
            <person name="Andreopoulos B."/>
            <person name="Barry K.W."/>
            <person name="Bonito G."/>
            <person name="Buee M."/>
            <person name="Carver A."/>
            <person name="Chen C."/>
            <person name="Cichocki N."/>
            <person name="Clum A."/>
            <person name="Culley D."/>
            <person name="Crous P.W."/>
            <person name="Fauchery L."/>
            <person name="Girlanda M."/>
            <person name="Hayes R."/>
            <person name="Keri Z."/>
            <person name="Labutti K."/>
            <person name="Lipzen A."/>
            <person name="Lombard V."/>
            <person name="Magnuson J."/>
            <person name="Maillard F."/>
            <person name="Morin E."/>
            <person name="Murat C."/>
            <person name="Nolan M."/>
            <person name="Ohm R."/>
            <person name="Pangilinan J."/>
            <person name="Pereira M."/>
            <person name="Perotto S."/>
            <person name="Peter M."/>
            <person name="Riley R."/>
            <person name="Sitrit Y."/>
            <person name="Stielow B."/>
            <person name="Szollosi G."/>
            <person name="Zifcakova L."/>
            <person name="Stursova M."/>
            <person name="Spatafora J.W."/>
            <person name="Tedersoo L."/>
            <person name="Vaario L.-M."/>
            <person name="Yamada A."/>
            <person name="Yan M."/>
            <person name="Wang P."/>
            <person name="Xu J."/>
            <person name="Bruns T."/>
            <person name="Baldrian P."/>
            <person name="Vilgalys R."/>
            <person name="Henrissat B."/>
            <person name="Grigoriev I.V."/>
            <person name="Hibbett D."/>
            <person name="Nagy L.G."/>
            <person name="Martin F.M."/>
        </authorList>
    </citation>
    <scope>NUCLEOTIDE SEQUENCE</scope>
    <source>
        <strain evidence="1">P2</strain>
    </source>
</reference>
<reference evidence="1" key="2">
    <citation type="journal article" date="2020" name="Nat. Commun.">
        <title>Large-scale genome sequencing of mycorrhizal fungi provides insights into the early evolution of symbiotic traits.</title>
        <authorList>
            <person name="Miyauchi S."/>
            <person name="Kiss E."/>
            <person name="Kuo A."/>
            <person name="Drula E."/>
            <person name="Kohler A."/>
            <person name="Sanchez-Garcia M."/>
            <person name="Morin E."/>
            <person name="Andreopoulos B."/>
            <person name="Barry K.W."/>
            <person name="Bonito G."/>
            <person name="Buee M."/>
            <person name="Carver A."/>
            <person name="Chen C."/>
            <person name="Cichocki N."/>
            <person name="Clum A."/>
            <person name="Culley D."/>
            <person name="Crous P.W."/>
            <person name="Fauchery L."/>
            <person name="Girlanda M."/>
            <person name="Hayes R.D."/>
            <person name="Keri Z."/>
            <person name="LaButti K."/>
            <person name="Lipzen A."/>
            <person name="Lombard V."/>
            <person name="Magnuson J."/>
            <person name="Maillard F."/>
            <person name="Murat C."/>
            <person name="Nolan M."/>
            <person name="Ohm R.A."/>
            <person name="Pangilinan J."/>
            <person name="Pereira M.F."/>
            <person name="Perotto S."/>
            <person name="Peter M."/>
            <person name="Pfister S."/>
            <person name="Riley R."/>
            <person name="Sitrit Y."/>
            <person name="Stielow J.B."/>
            <person name="Szollosi G."/>
            <person name="Zifcakova L."/>
            <person name="Stursova M."/>
            <person name="Spatafora J.W."/>
            <person name="Tedersoo L."/>
            <person name="Vaario L.M."/>
            <person name="Yamada A."/>
            <person name="Yan M."/>
            <person name="Wang P."/>
            <person name="Xu J."/>
            <person name="Bruns T."/>
            <person name="Baldrian P."/>
            <person name="Vilgalys R."/>
            <person name="Dunand C."/>
            <person name="Henrissat B."/>
            <person name="Grigoriev I.V."/>
            <person name="Hibbett D."/>
            <person name="Nagy L.G."/>
            <person name="Martin F.M."/>
        </authorList>
    </citation>
    <scope>NUCLEOTIDE SEQUENCE</scope>
    <source>
        <strain evidence="1">P2</strain>
    </source>
</reference>
<dbReference type="EMBL" id="MU118704">
    <property type="protein sequence ID" value="KAF9642091.1"/>
    <property type="molecule type" value="Genomic_DNA"/>
</dbReference>
<comment type="caution">
    <text evidence="1">The sequence shown here is derived from an EMBL/GenBank/DDBJ whole genome shotgun (WGS) entry which is preliminary data.</text>
</comment>
<evidence type="ECO:0000313" key="2">
    <source>
        <dbReference type="Proteomes" id="UP000886501"/>
    </source>
</evidence>
<gene>
    <name evidence="1" type="ORF">BDM02DRAFT_3176936</name>
</gene>
<protein>
    <submittedName>
        <fullName evidence="1">Kinase-like protein</fullName>
    </submittedName>
</protein>
<evidence type="ECO:0000313" key="1">
    <source>
        <dbReference type="EMBL" id="KAF9642091.1"/>
    </source>
</evidence>
<accession>A0ACB6YYY4</accession>
<dbReference type="Proteomes" id="UP000886501">
    <property type="component" value="Unassembled WGS sequence"/>
</dbReference>